<dbReference type="AlphaFoldDB" id="A0A6G1PG83"/>
<gene>
    <name evidence="1" type="ORF">EXN66_Car004919</name>
</gene>
<reference evidence="2" key="2">
    <citation type="submission" date="2019-02" db="EMBL/GenBank/DDBJ databases">
        <title>Opniocepnalus argus Var Kimnra genome.</title>
        <authorList>
            <person name="Zhou C."/>
            <person name="Xiao S."/>
        </authorList>
    </citation>
    <scope>NUCLEOTIDE SEQUENCE [LARGE SCALE GENOMIC DNA]</scope>
</reference>
<name>A0A6G1PG83_CHAAH</name>
<protein>
    <submittedName>
        <fullName evidence="1">Uncharacterized protein</fullName>
    </submittedName>
</protein>
<keyword evidence="2" id="KW-1185">Reference proteome</keyword>
<evidence type="ECO:0000313" key="2">
    <source>
        <dbReference type="Proteomes" id="UP000503349"/>
    </source>
</evidence>
<evidence type="ECO:0000313" key="1">
    <source>
        <dbReference type="EMBL" id="KAF3689247.1"/>
    </source>
</evidence>
<reference evidence="1 2" key="1">
    <citation type="submission" date="2019-02" db="EMBL/GenBank/DDBJ databases">
        <title>Opniocepnalus argus genome.</title>
        <authorList>
            <person name="Zhou C."/>
            <person name="Xiao S."/>
        </authorList>
    </citation>
    <scope>NUCLEOTIDE SEQUENCE [LARGE SCALE GENOMIC DNA]</scope>
    <source>
        <strain evidence="1">OARG1902GOOAL</strain>
        <tissue evidence="1">Muscle</tissue>
    </source>
</reference>
<accession>A0A6G1PG83</accession>
<proteinExistence type="predicted"/>
<sequence>MLVQQDSSLKTRFDSSLSYPQPVFNFKAGLPGFRFISGLLCYTVAASFVCSSFSPAPAQTCDISLSF</sequence>
<organism evidence="1 2">
    <name type="scientific">Channa argus</name>
    <name type="common">Northern snakehead</name>
    <name type="synonym">Ophicephalus argus</name>
    <dbReference type="NCBI Taxonomy" id="215402"/>
    <lineage>
        <taxon>Eukaryota</taxon>
        <taxon>Metazoa</taxon>
        <taxon>Chordata</taxon>
        <taxon>Craniata</taxon>
        <taxon>Vertebrata</taxon>
        <taxon>Euteleostomi</taxon>
        <taxon>Actinopterygii</taxon>
        <taxon>Neopterygii</taxon>
        <taxon>Teleostei</taxon>
        <taxon>Neoteleostei</taxon>
        <taxon>Acanthomorphata</taxon>
        <taxon>Anabantaria</taxon>
        <taxon>Anabantiformes</taxon>
        <taxon>Channoidei</taxon>
        <taxon>Channidae</taxon>
        <taxon>Channa</taxon>
    </lineage>
</organism>
<dbReference type="Proteomes" id="UP000503349">
    <property type="component" value="Chromosome 4"/>
</dbReference>
<dbReference type="EMBL" id="CM015715">
    <property type="protein sequence ID" value="KAF3689247.1"/>
    <property type="molecule type" value="Genomic_DNA"/>
</dbReference>